<evidence type="ECO:0000313" key="5">
    <source>
        <dbReference type="Proteomes" id="UP000051952"/>
    </source>
</evidence>
<dbReference type="Proteomes" id="UP000051952">
    <property type="component" value="Unassembled WGS sequence"/>
</dbReference>
<feature type="compositionally biased region" description="Low complexity" evidence="2">
    <location>
        <begin position="360"/>
        <end position="374"/>
    </location>
</feature>
<dbReference type="SUPFAM" id="SSF50156">
    <property type="entry name" value="PDZ domain-like"/>
    <property type="match status" value="1"/>
</dbReference>
<accession>A0A0S4K0S0</accession>
<feature type="region of interest" description="Disordered" evidence="2">
    <location>
        <begin position="349"/>
        <end position="391"/>
    </location>
</feature>
<reference evidence="5" key="1">
    <citation type="submission" date="2015-09" db="EMBL/GenBank/DDBJ databases">
        <authorList>
            <consortium name="Pathogen Informatics"/>
        </authorList>
    </citation>
    <scope>NUCLEOTIDE SEQUENCE [LARGE SCALE GENOMIC DNA]</scope>
    <source>
        <strain evidence="5">Lake Konstanz</strain>
    </source>
</reference>
<protein>
    <recommendedName>
        <fullName evidence="3">PDZ domain-containing protein</fullName>
    </recommendedName>
</protein>
<dbReference type="VEuPathDB" id="TriTrypDB:BSAL_48050"/>
<dbReference type="InterPro" id="IPR036034">
    <property type="entry name" value="PDZ_sf"/>
</dbReference>
<evidence type="ECO:0000256" key="1">
    <source>
        <dbReference type="SAM" id="Coils"/>
    </source>
</evidence>
<feature type="region of interest" description="Disordered" evidence="2">
    <location>
        <begin position="1"/>
        <end position="49"/>
    </location>
</feature>
<feature type="region of interest" description="Disordered" evidence="2">
    <location>
        <begin position="290"/>
        <end position="331"/>
    </location>
</feature>
<feature type="coiled-coil region" evidence="1">
    <location>
        <begin position="79"/>
        <end position="110"/>
    </location>
</feature>
<dbReference type="PROSITE" id="PS50106">
    <property type="entry name" value="PDZ"/>
    <property type="match status" value="1"/>
</dbReference>
<evidence type="ECO:0000313" key="4">
    <source>
        <dbReference type="EMBL" id="CUG94411.1"/>
    </source>
</evidence>
<organism evidence="4 5">
    <name type="scientific">Bodo saltans</name>
    <name type="common">Flagellated protozoan</name>
    <dbReference type="NCBI Taxonomy" id="75058"/>
    <lineage>
        <taxon>Eukaryota</taxon>
        <taxon>Discoba</taxon>
        <taxon>Euglenozoa</taxon>
        <taxon>Kinetoplastea</taxon>
        <taxon>Metakinetoplastina</taxon>
        <taxon>Eubodonida</taxon>
        <taxon>Bodonidae</taxon>
        <taxon>Bodo</taxon>
    </lineage>
</organism>
<keyword evidence="1" id="KW-0175">Coiled coil</keyword>
<gene>
    <name evidence="4" type="ORF">BSAL_48050</name>
</gene>
<feature type="compositionally biased region" description="Polar residues" evidence="2">
    <location>
        <begin position="29"/>
        <end position="45"/>
    </location>
</feature>
<dbReference type="AlphaFoldDB" id="A0A0S4K0S0"/>
<sequence length="506" mass="54699">MQRSPSAKQEEQSHTSSYARTSAKKLQQLLDQFSVPQQSDASDSNVFEHQKPAAAATSLRLSVDISPLQRMLGDVVDVMRSQHLQIEDLQERLQRSEDRHAQEMASLRREFDQKMAYTVDHVATAMDAVRRETTASCQRALPDAQAIPAILDRVRRTEEALESQRQLNAQHHVEFIALSNNHGGLTSPASGFTPQSRGMNYSSFSPMPTSEVSIVGGGEVEQLRRDVDDLLALFEIPNVFSARTQRSLTSTSLHRVAALGSDKRVQFLHALPAFHSIWIEMHRLFEQSHHPDGRGSVGAGGLQGAAVLRPTSPTRGRVPPQQKSLNSYASPFVGEGGSARWEDFLYDGRGNSEVQQPTLQQSAARPTSPSSASQHRVRKARGPPITVTTDTTGGSVTVAVLGADVANHSGATSSSGPARGVVVLRLAHGGALEASGATVGDVLTHVNDTAIAGSFHLLDIMNEYARDPQRHSCTVSLVPAGRTQSLPVSVRISLATLGNAFDLAER</sequence>
<dbReference type="EMBL" id="CYKH01002245">
    <property type="protein sequence ID" value="CUG94411.1"/>
    <property type="molecule type" value="Genomic_DNA"/>
</dbReference>
<proteinExistence type="predicted"/>
<evidence type="ECO:0000256" key="2">
    <source>
        <dbReference type="SAM" id="MobiDB-lite"/>
    </source>
</evidence>
<keyword evidence="5" id="KW-1185">Reference proteome</keyword>
<dbReference type="Gene3D" id="2.30.42.10">
    <property type="match status" value="1"/>
</dbReference>
<feature type="domain" description="PDZ" evidence="3">
    <location>
        <begin position="384"/>
        <end position="453"/>
    </location>
</feature>
<name>A0A0S4K0S0_BODSA</name>
<evidence type="ECO:0000259" key="3">
    <source>
        <dbReference type="PROSITE" id="PS50106"/>
    </source>
</evidence>
<dbReference type="InterPro" id="IPR001478">
    <property type="entry name" value="PDZ"/>
</dbReference>